<protein>
    <submittedName>
        <fullName evidence="1">Carboxylesterase 1</fullName>
    </submittedName>
</protein>
<evidence type="ECO:0000313" key="1">
    <source>
        <dbReference type="EMBL" id="KAJ4717209.1"/>
    </source>
</evidence>
<proteinExistence type="predicted"/>
<organism evidence="1 2">
    <name type="scientific">Melia azedarach</name>
    <name type="common">Chinaberry tree</name>
    <dbReference type="NCBI Taxonomy" id="155640"/>
    <lineage>
        <taxon>Eukaryota</taxon>
        <taxon>Viridiplantae</taxon>
        <taxon>Streptophyta</taxon>
        <taxon>Embryophyta</taxon>
        <taxon>Tracheophyta</taxon>
        <taxon>Spermatophyta</taxon>
        <taxon>Magnoliopsida</taxon>
        <taxon>eudicotyledons</taxon>
        <taxon>Gunneridae</taxon>
        <taxon>Pentapetalae</taxon>
        <taxon>rosids</taxon>
        <taxon>malvids</taxon>
        <taxon>Sapindales</taxon>
        <taxon>Meliaceae</taxon>
        <taxon>Melia</taxon>
    </lineage>
</organism>
<dbReference type="Proteomes" id="UP001164539">
    <property type="component" value="Chromosome 6"/>
</dbReference>
<evidence type="ECO:0000313" key="2">
    <source>
        <dbReference type="Proteomes" id="UP001164539"/>
    </source>
</evidence>
<comment type="caution">
    <text evidence="1">The sequence shown here is derived from an EMBL/GenBank/DDBJ whole genome shotgun (WGS) entry which is preliminary data.</text>
</comment>
<keyword evidence="2" id="KW-1185">Reference proteome</keyword>
<accession>A0ACC1Y2R3</accession>
<sequence length="540" mass="59227">MIVGKESENHIVHGNESVNFAQVNSLTLRDLPQLTSSGVDAGISRSLSVTTLASKDIVAEDDPQELMNVLSNNKEAFRMASSRVFHVFPQLTNVELRRLPKLKSVYQGMHILEWSALKDFEVHGCHEVKILFDSSESKLLSQKTESQQPVILVDPHKNCVPNSKPIQGFECVADSDDNHENGGTPEPVSNIEGDEDETNEVREGNIVVEAEPVTGDAAEPRSAEPIILNANGTLTRDCSNYPSSVATPDPDDHTLLVLSKDVHVNQLNNTWVRMFLPRQALDSSFTTKLPLIVHFHGGGFIILSAATKVCHDFCSNIGAEIPAVVVSVNYRLAPEHRLPATYNDAMEVLHWIKTAKDEWIQKYVDFSCCFLTEESAGGNIAYHTGLRAAAEVNNLLPLKIKGLILNAPYFGGVNRTESELRLGTNPLSPLCANDLMWELSLPIGADRDHEYCNPTVGGGSKLLDKFKLLGWKVLVTGGNEDPLIDRQIELSKLIAQKGVKVVNRFDVGGHGSPKDIDKWIKDVVASTKSFISSPEMATGV</sequence>
<gene>
    <name evidence="1" type="ORF">OWV82_012123</name>
</gene>
<name>A0ACC1Y2R3_MELAZ</name>
<dbReference type="EMBL" id="CM051399">
    <property type="protein sequence ID" value="KAJ4717209.1"/>
    <property type="molecule type" value="Genomic_DNA"/>
</dbReference>
<reference evidence="1 2" key="1">
    <citation type="journal article" date="2023" name="Science">
        <title>Complex scaffold remodeling in plant triterpene biosynthesis.</title>
        <authorList>
            <person name="De La Pena R."/>
            <person name="Hodgson H."/>
            <person name="Liu J.C."/>
            <person name="Stephenson M.J."/>
            <person name="Martin A.C."/>
            <person name="Owen C."/>
            <person name="Harkess A."/>
            <person name="Leebens-Mack J."/>
            <person name="Jimenez L.E."/>
            <person name="Osbourn A."/>
            <person name="Sattely E.S."/>
        </authorList>
    </citation>
    <scope>NUCLEOTIDE SEQUENCE [LARGE SCALE GENOMIC DNA]</scope>
    <source>
        <strain evidence="2">cv. JPN11</strain>
        <tissue evidence="1">Leaf</tissue>
    </source>
</reference>